<dbReference type="InterPro" id="IPR018820">
    <property type="entry name" value="BRE4-related_DUF2421"/>
</dbReference>
<proteinExistence type="predicted"/>
<evidence type="ECO:0008006" key="11">
    <source>
        <dbReference type="Google" id="ProtNLM"/>
    </source>
</evidence>
<dbReference type="STRING" id="35722.A0A0B7NU14"/>
<keyword evidence="10" id="KW-1185">Reference proteome</keyword>
<feature type="transmembrane region" description="Helical" evidence="5">
    <location>
        <begin position="708"/>
        <end position="725"/>
    </location>
</feature>
<evidence type="ECO:0000259" key="8">
    <source>
        <dbReference type="Pfam" id="PF13515"/>
    </source>
</evidence>
<reference evidence="9 10" key="1">
    <citation type="submission" date="2014-09" db="EMBL/GenBank/DDBJ databases">
        <authorList>
            <person name="Ellenberger Sabrina"/>
        </authorList>
    </citation>
    <scope>NUCLEOTIDE SEQUENCE [LARGE SCALE GENOMIC DNA]</scope>
    <source>
        <strain evidence="9 10">CBS 412.66</strain>
    </source>
</reference>
<dbReference type="InterPro" id="IPR018823">
    <property type="entry name" value="ArAE_2_N"/>
</dbReference>
<feature type="transmembrane region" description="Helical" evidence="5">
    <location>
        <begin position="567"/>
        <end position="585"/>
    </location>
</feature>
<feature type="domain" description="Integral membrane bound transporter" evidence="8">
    <location>
        <begin position="590"/>
        <end position="721"/>
    </location>
</feature>
<feature type="domain" description="Putative ER transporter 6TM N-terminal" evidence="7">
    <location>
        <begin position="120"/>
        <end position="291"/>
    </location>
</feature>
<evidence type="ECO:0000256" key="5">
    <source>
        <dbReference type="SAM" id="Phobius"/>
    </source>
</evidence>
<feature type="transmembrane region" description="Helical" evidence="5">
    <location>
        <begin position="644"/>
        <end position="662"/>
    </location>
</feature>
<dbReference type="OrthoDB" id="2274698at2759"/>
<feature type="transmembrane region" description="Helical" evidence="5">
    <location>
        <begin position="82"/>
        <end position="103"/>
    </location>
</feature>
<evidence type="ECO:0000259" key="6">
    <source>
        <dbReference type="Pfam" id="PF10334"/>
    </source>
</evidence>
<feature type="transmembrane region" description="Helical" evidence="5">
    <location>
        <begin position="115"/>
        <end position="137"/>
    </location>
</feature>
<dbReference type="InterPro" id="IPR023244">
    <property type="entry name" value="Brefeldin_A-sensitivity_4"/>
</dbReference>
<feature type="transmembrane region" description="Helical" evidence="5">
    <location>
        <begin position="28"/>
        <end position="47"/>
    </location>
</feature>
<feature type="domain" description="DUF2421" evidence="6">
    <location>
        <begin position="725"/>
        <end position="882"/>
    </location>
</feature>
<keyword evidence="2 5" id="KW-0812">Transmembrane</keyword>
<dbReference type="AlphaFoldDB" id="A0A0B7NU14"/>
<protein>
    <recommendedName>
        <fullName evidence="11">DUF2421 domain-containing protein</fullName>
    </recommendedName>
</protein>
<evidence type="ECO:0000313" key="9">
    <source>
        <dbReference type="EMBL" id="CEP18454.1"/>
    </source>
</evidence>
<dbReference type="Proteomes" id="UP000054107">
    <property type="component" value="Unassembled WGS sequence"/>
</dbReference>
<feature type="transmembrane region" description="Helical" evidence="5">
    <location>
        <begin position="53"/>
        <end position="70"/>
    </location>
</feature>
<dbReference type="InterPro" id="IPR049453">
    <property type="entry name" value="Memb_transporter_dom"/>
</dbReference>
<dbReference type="GO" id="GO:0016020">
    <property type="term" value="C:membrane"/>
    <property type="evidence" value="ECO:0007669"/>
    <property type="project" value="UniProtKB-SubCell"/>
</dbReference>
<feature type="transmembrane region" description="Helical" evidence="5">
    <location>
        <begin position="668"/>
        <end position="687"/>
    </location>
</feature>
<keyword evidence="3 5" id="KW-1133">Transmembrane helix</keyword>
<dbReference type="PANTHER" id="PTHR37994">
    <property type="entry name" value="ARAE_2_N DOMAIN-CONTAINING PROTEIN-RELATED"/>
    <property type="match status" value="1"/>
</dbReference>
<evidence type="ECO:0000256" key="3">
    <source>
        <dbReference type="ARBA" id="ARBA00022989"/>
    </source>
</evidence>
<dbReference type="Pfam" id="PF10334">
    <property type="entry name" value="BRE4"/>
    <property type="match status" value="1"/>
</dbReference>
<name>A0A0B7NU14_9FUNG</name>
<sequence length="951" mass="106691">MNDASTLIKNKPDSLIAKIKSNIPPLPAIRTTLKATVATLVSLVFVLVNDTRASIGTASTLVTLGTLLYFPVKPIGTQIKLTIQGVLSASIGAAWCLLGNYVANLARDPAIEDPIQPASSAVSAVFCTVMVFVIAYVRTKYPQIYFATIFAGMIGSFSLTVNASAPGFQSSITLNFFKPLLFASAISFMVNVFLWPEDSATHYFQVLDQTLQDYCAFYQETTKSFRAEQLLEIEKRPSFSKLRTKLQGALIRLVDSQHDAEFIVFYSRLSQSDIRHVTQTVKEMRTPLHGLGVSLLCKHETAAGDDRIRDQTQSTTHVDTELQTATDCLIQACITALRECSLRVDTFKERPRSLKSTILWPFPRFFASKPKAEVQYNMLSEQLEPFISAFEVATEKWRRENTTKQDMTQQVAYLFQFNLLGFANSIQSMAAFFEKLDATRPKRRKLWFPKMSLRKWLKPSVSDKPQLGGQINSRISVAESSLYGGSSTNEKVFNGEQDSELGLTHINEPPQTSKFDGKSENAYVCSMNQNDRPCPRDPDVDAPATAREKLFHQLSTFFDWVYSMETIFAFKTAAGFILLSIPAYLPQSVGWFTGWGGQWVANTLLMWMIPMAGMFNFTIAFGLVGTICGGVLSIVVFEIARGNPYGLAVLTFVVMPPFHYIFFTNPAYSFFSVMTQYAYLMIITTGYQTSLAGGDQNNVIEIAAGKRMMYIALGIVGSFLINLIPRPVTGRVELRKRISRTFYDMSVLYGIIFADILSNHDTQNGSSATPNQIKAFRQLTVHLQRQLKDEQTYLRLSKLEPPLKGKFPFKTYHVLIEKLNNMADLLEGMAYSSRHMDGSWRVRLIRVLNEEKLDYVACLLTIMRQLSATLLAKAPLPPYLISPNDLKDKLSQKLCAVITMHPEQIQNDTYPSYCAYSVASYIFTQELNEAAACVEKLLGVENPQLWLSFHA</sequence>
<gene>
    <name evidence="9" type="primary">PARPA_12758.1 scaffold 45468</name>
</gene>
<dbReference type="PRINTS" id="PR02047">
    <property type="entry name" value="BREFELDNASP4"/>
</dbReference>
<dbReference type="EMBL" id="LN733835">
    <property type="protein sequence ID" value="CEP18454.1"/>
    <property type="molecule type" value="Genomic_DNA"/>
</dbReference>
<feature type="transmembrane region" description="Helical" evidence="5">
    <location>
        <begin position="605"/>
        <end position="637"/>
    </location>
</feature>
<dbReference type="Pfam" id="PF13515">
    <property type="entry name" value="FUSC_2"/>
    <property type="match status" value="1"/>
</dbReference>
<evidence type="ECO:0000256" key="1">
    <source>
        <dbReference type="ARBA" id="ARBA00004141"/>
    </source>
</evidence>
<accession>A0A0B7NU14</accession>
<evidence type="ECO:0000256" key="4">
    <source>
        <dbReference type="ARBA" id="ARBA00023136"/>
    </source>
</evidence>
<feature type="transmembrane region" description="Helical" evidence="5">
    <location>
        <begin position="176"/>
        <end position="195"/>
    </location>
</feature>
<organism evidence="9 10">
    <name type="scientific">Parasitella parasitica</name>
    <dbReference type="NCBI Taxonomy" id="35722"/>
    <lineage>
        <taxon>Eukaryota</taxon>
        <taxon>Fungi</taxon>
        <taxon>Fungi incertae sedis</taxon>
        <taxon>Mucoromycota</taxon>
        <taxon>Mucoromycotina</taxon>
        <taxon>Mucoromycetes</taxon>
        <taxon>Mucorales</taxon>
        <taxon>Mucorineae</taxon>
        <taxon>Mucoraceae</taxon>
        <taxon>Parasitella</taxon>
    </lineage>
</organism>
<evidence type="ECO:0000259" key="7">
    <source>
        <dbReference type="Pfam" id="PF10337"/>
    </source>
</evidence>
<evidence type="ECO:0000313" key="10">
    <source>
        <dbReference type="Proteomes" id="UP000054107"/>
    </source>
</evidence>
<comment type="subcellular location">
    <subcellularLocation>
        <location evidence="1">Membrane</location>
        <topology evidence="1">Multi-pass membrane protein</topology>
    </subcellularLocation>
</comment>
<dbReference type="Pfam" id="PF10337">
    <property type="entry name" value="ArAE_2_N"/>
    <property type="match status" value="1"/>
</dbReference>
<keyword evidence="4 5" id="KW-0472">Membrane</keyword>
<evidence type="ECO:0000256" key="2">
    <source>
        <dbReference type="ARBA" id="ARBA00022692"/>
    </source>
</evidence>
<dbReference type="PANTHER" id="PTHR37994:SF4">
    <property type="entry name" value="ER TRANSPORTER 6TM N-TERMINAL DOMAIN-CONTAINING PROTEIN-RELATED"/>
    <property type="match status" value="1"/>
</dbReference>
<feature type="transmembrane region" description="Helical" evidence="5">
    <location>
        <begin position="144"/>
        <end position="164"/>
    </location>
</feature>